<reference evidence="1" key="1">
    <citation type="submission" date="2014-09" db="EMBL/GenBank/DDBJ databases">
        <authorList>
            <person name="Magalhaes I.L.F."/>
            <person name="Oliveira U."/>
            <person name="Santos F.R."/>
            <person name="Vidigal T.H.D.A."/>
            <person name="Brescovit A.D."/>
            <person name="Santos A.J."/>
        </authorList>
    </citation>
    <scope>NUCLEOTIDE SEQUENCE</scope>
    <source>
        <tissue evidence="1">Shoot tissue taken approximately 20 cm above the soil surface</tissue>
    </source>
</reference>
<dbReference type="EMBL" id="GBRH01175426">
    <property type="protein sequence ID" value="JAE22470.1"/>
    <property type="molecule type" value="Transcribed_RNA"/>
</dbReference>
<protein>
    <submittedName>
        <fullName evidence="1">Uncharacterized protein</fullName>
    </submittedName>
</protein>
<evidence type="ECO:0000313" key="1">
    <source>
        <dbReference type="EMBL" id="JAE22470.1"/>
    </source>
</evidence>
<organism evidence="1">
    <name type="scientific">Arundo donax</name>
    <name type="common">Giant reed</name>
    <name type="synonym">Donax arundinaceus</name>
    <dbReference type="NCBI Taxonomy" id="35708"/>
    <lineage>
        <taxon>Eukaryota</taxon>
        <taxon>Viridiplantae</taxon>
        <taxon>Streptophyta</taxon>
        <taxon>Embryophyta</taxon>
        <taxon>Tracheophyta</taxon>
        <taxon>Spermatophyta</taxon>
        <taxon>Magnoliopsida</taxon>
        <taxon>Liliopsida</taxon>
        <taxon>Poales</taxon>
        <taxon>Poaceae</taxon>
        <taxon>PACMAD clade</taxon>
        <taxon>Arundinoideae</taxon>
        <taxon>Arundineae</taxon>
        <taxon>Arundo</taxon>
    </lineage>
</organism>
<name>A0A0A9GBL8_ARUDO</name>
<proteinExistence type="predicted"/>
<accession>A0A0A9GBL8</accession>
<dbReference type="AlphaFoldDB" id="A0A0A9GBL8"/>
<reference evidence="1" key="2">
    <citation type="journal article" date="2015" name="Data Brief">
        <title>Shoot transcriptome of the giant reed, Arundo donax.</title>
        <authorList>
            <person name="Barrero R.A."/>
            <person name="Guerrero F.D."/>
            <person name="Moolhuijzen P."/>
            <person name="Goolsby J.A."/>
            <person name="Tidwell J."/>
            <person name="Bellgard S.E."/>
            <person name="Bellgard M.I."/>
        </authorList>
    </citation>
    <scope>NUCLEOTIDE SEQUENCE</scope>
    <source>
        <tissue evidence="1">Shoot tissue taken approximately 20 cm above the soil surface</tissue>
    </source>
</reference>
<sequence length="75" mass="8494">MEVLGLRVLKMCSYRQKVTPAQCTVRHGLKAISTFRLEDSGSNFVASIQLTFQKQRLHEVFGQVNGTSNFDSLQF</sequence>